<dbReference type="Proteomes" id="UP000031572">
    <property type="component" value="Unassembled WGS sequence"/>
</dbReference>
<dbReference type="GO" id="GO:0052621">
    <property type="term" value="F:diguanylate cyclase activity"/>
    <property type="evidence" value="ECO:0007669"/>
    <property type="project" value="UniProtKB-EC"/>
</dbReference>
<keyword evidence="3" id="KW-0812">Transmembrane</keyword>
<protein>
    <recommendedName>
        <fullName evidence="1">diguanylate cyclase</fullName>
        <ecNumber evidence="1">2.7.7.65</ecNumber>
    </recommendedName>
</protein>
<dbReference type="InterPro" id="IPR050469">
    <property type="entry name" value="Diguanylate_Cyclase"/>
</dbReference>
<evidence type="ECO:0000313" key="5">
    <source>
        <dbReference type="EMBL" id="KIF81654.1"/>
    </source>
</evidence>
<keyword evidence="3" id="KW-1133">Transmembrane helix</keyword>
<dbReference type="InterPro" id="IPR000160">
    <property type="entry name" value="GGDEF_dom"/>
</dbReference>
<dbReference type="InterPro" id="IPR043128">
    <property type="entry name" value="Rev_trsase/Diguanyl_cyclase"/>
</dbReference>
<evidence type="ECO:0000256" key="2">
    <source>
        <dbReference type="ARBA" id="ARBA00034247"/>
    </source>
</evidence>
<dbReference type="FunFam" id="3.30.70.270:FF:000001">
    <property type="entry name" value="Diguanylate cyclase domain protein"/>
    <property type="match status" value="1"/>
</dbReference>
<dbReference type="InterPro" id="IPR029787">
    <property type="entry name" value="Nucleotide_cyclase"/>
</dbReference>
<dbReference type="Gene3D" id="3.30.70.270">
    <property type="match status" value="1"/>
</dbReference>
<dbReference type="OrthoDB" id="9813903at2"/>
<dbReference type="NCBIfam" id="TIGR00254">
    <property type="entry name" value="GGDEF"/>
    <property type="match status" value="1"/>
</dbReference>
<dbReference type="SUPFAM" id="SSF55073">
    <property type="entry name" value="Nucleotide cyclase"/>
    <property type="match status" value="1"/>
</dbReference>
<comment type="caution">
    <text evidence="6">The sequence shown here is derived from an EMBL/GenBank/DDBJ whole genome shotgun (WGS) entry which is preliminary data.</text>
</comment>
<dbReference type="CDD" id="cd01949">
    <property type="entry name" value="GGDEF"/>
    <property type="match status" value="1"/>
</dbReference>
<reference evidence="6 8" key="1">
    <citation type="submission" date="2014-12" db="EMBL/GenBank/DDBJ databases">
        <title>Denitrispirillum autotrophicum gen. nov., sp. nov., Denitrifying, Facultatively Autotrophic Bacteria Isolated from Rice Paddy Soil.</title>
        <authorList>
            <person name="Ishii S."/>
            <person name="Ashida N."/>
            <person name="Ohno H."/>
            <person name="Otsuka S."/>
            <person name="Yokota A."/>
            <person name="Senoo K."/>
        </authorList>
    </citation>
    <scope>NUCLEOTIDE SEQUENCE [LARGE SCALE GENOMIC DNA]</scope>
    <source>
        <strain evidence="6 8">TSA66</strain>
    </source>
</reference>
<feature type="domain" description="GGDEF" evidence="4">
    <location>
        <begin position="157"/>
        <end position="287"/>
    </location>
</feature>
<dbReference type="EC" id="2.7.7.65" evidence="1"/>
<organism evidence="6 8">
    <name type="scientific">Noviherbaspirillum autotrophicum</name>
    <dbReference type="NCBI Taxonomy" id="709839"/>
    <lineage>
        <taxon>Bacteria</taxon>
        <taxon>Pseudomonadati</taxon>
        <taxon>Pseudomonadota</taxon>
        <taxon>Betaproteobacteria</taxon>
        <taxon>Burkholderiales</taxon>
        <taxon>Oxalobacteraceae</taxon>
        <taxon>Noviherbaspirillum</taxon>
    </lineage>
</organism>
<dbReference type="SMART" id="SM00267">
    <property type="entry name" value="GGDEF"/>
    <property type="match status" value="1"/>
</dbReference>
<dbReference type="PANTHER" id="PTHR45138:SF9">
    <property type="entry name" value="DIGUANYLATE CYCLASE DGCM-RELATED"/>
    <property type="match status" value="1"/>
</dbReference>
<feature type="transmembrane region" description="Helical" evidence="3">
    <location>
        <begin position="48"/>
        <end position="74"/>
    </location>
</feature>
<evidence type="ECO:0000256" key="3">
    <source>
        <dbReference type="SAM" id="Phobius"/>
    </source>
</evidence>
<comment type="catalytic activity">
    <reaction evidence="2">
        <text>2 GTP = 3',3'-c-di-GMP + 2 diphosphate</text>
        <dbReference type="Rhea" id="RHEA:24898"/>
        <dbReference type="ChEBI" id="CHEBI:33019"/>
        <dbReference type="ChEBI" id="CHEBI:37565"/>
        <dbReference type="ChEBI" id="CHEBI:58805"/>
        <dbReference type="EC" id="2.7.7.65"/>
    </reaction>
</comment>
<dbReference type="RefSeq" id="WP_040038565.1">
    <property type="nucleotide sequence ID" value="NZ_JWJG01000007.1"/>
</dbReference>
<keyword evidence="3" id="KW-0472">Membrane</keyword>
<evidence type="ECO:0000313" key="6">
    <source>
        <dbReference type="EMBL" id="KIF82015.1"/>
    </source>
</evidence>
<evidence type="ECO:0000256" key="1">
    <source>
        <dbReference type="ARBA" id="ARBA00012528"/>
    </source>
</evidence>
<dbReference type="Pfam" id="PF00990">
    <property type="entry name" value="GGDEF"/>
    <property type="match status" value="1"/>
</dbReference>
<keyword evidence="8" id="KW-1185">Reference proteome</keyword>
<dbReference type="PANTHER" id="PTHR45138">
    <property type="entry name" value="REGULATORY COMPONENTS OF SENSORY TRANSDUCTION SYSTEM"/>
    <property type="match status" value="1"/>
</dbReference>
<dbReference type="EMBL" id="JWJG01000007">
    <property type="protein sequence ID" value="KIF84098.1"/>
    <property type="molecule type" value="Genomic_DNA"/>
</dbReference>
<proteinExistence type="predicted"/>
<evidence type="ECO:0000259" key="4">
    <source>
        <dbReference type="PROSITE" id="PS50887"/>
    </source>
</evidence>
<dbReference type="EMBL" id="JWJG01000028">
    <property type="protein sequence ID" value="KIF81654.1"/>
    <property type="molecule type" value="Genomic_DNA"/>
</dbReference>
<dbReference type="EMBL" id="JWJG01000028">
    <property type="protein sequence ID" value="KIF82015.1"/>
    <property type="molecule type" value="Genomic_DNA"/>
</dbReference>
<evidence type="ECO:0000313" key="7">
    <source>
        <dbReference type="EMBL" id="KIF84098.1"/>
    </source>
</evidence>
<dbReference type="PROSITE" id="PS50887">
    <property type="entry name" value="GGDEF"/>
    <property type="match status" value="1"/>
</dbReference>
<dbReference type="STRING" id="709839.TSA66_00680"/>
<evidence type="ECO:0000313" key="8">
    <source>
        <dbReference type="Proteomes" id="UP000031572"/>
    </source>
</evidence>
<name>A0A0C2BL93_9BURK</name>
<accession>A0A0C2BL93</accession>
<feature type="transmembrane region" description="Helical" evidence="3">
    <location>
        <begin position="20"/>
        <end position="41"/>
    </location>
</feature>
<dbReference type="AlphaFoldDB" id="A0A0C2BL93"/>
<gene>
    <name evidence="7" type="ORF">TSA66_00680</name>
    <name evidence="5" type="ORF">TSA66_14015</name>
    <name evidence="6" type="ORF">TSA66_16350</name>
</gene>
<sequence>MMSLKSALSNADRWLQDASFSTTFLLALASVIAIGIPDYLFGVDISLFILYIVPVGIGTWYAGKHCGIFLAILSSTPLMMEQVNAHYFVNRQGLFFWNLFMHVCTLLVIVYLLDVLVVHLRNEAALARVDAVTGVFNRLGFFERLEFSVNLMARQQIGFGLVYIDLDDFKKINDKYGHDEGDRVLRLTASLLGKSVRHSDVAARLGGDEFALLLHGVDRHQAVILIEKLRVALHRAFQMERVAVTCSIGCVTFRSFIPDPHSAIKAADLLMYEVKRHGKNNVLVEEYEAMTAHSATKPQ</sequence>
<feature type="transmembrane region" description="Helical" evidence="3">
    <location>
        <begin position="94"/>
        <end position="118"/>
    </location>
</feature>